<dbReference type="InterPro" id="IPR021428">
    <property type="entry name" value="DUF3078"/>
</dbReference>
<dbReference type="AlphaFoldDB" id="A0A921SUV9"/>
<feature type="chain" id="PRO_5037641227" evidence="1">
    <location>
        <begin position="21"/>
        <end position="489"/>
    </location>
</feature>
<dbReference type="Pfam" id="PF11276">
    <property type="entry name" value="DUF3078"/>
    <property type="match status" value="1"/>
</dbReference>
<evidence type="ECO:0000313" key="3">
    <source>
        <dbReference type="Proteomes" id="UP000757103"/>
    </source>
</evidence>
<keyword evidence="1" id="KW-0732">Signal</keyword>
<proteinExistence type="predicted"/>
<reference evidence="2" key="1">
    <citation type="journal article" date="2021" name="PeerJ">
        <title>Extensive microbial diversity within the chicken gut microbiome revealed by metagenomics and culture.</title>
        <authorList>
            <person name="Gilroy R."/>
            <person name="Ravi A."/>
            <person name="Getino M."/>
            <person name="Pursley I."/>
            <person name="Horton D.L."/>
            <person name="Alikhan N.F."/>
            <person name="Baker D."/>
            <person name="Gharbi K."/>
            <person name="Hall N."/>
            <person name="Watson M."/>
            <person name="Adriaenssens E.M."/>
            <person name="Foster-Nyarko E."/>
            <person name="Jarju S."/>
            <person name="Secka A."/>
            <person name="Antonio M."/>
            <person name="Oren A."/>
            <person name="Chaudhuri R.R."/>
            <person name="La Ragione R."/>
            <person name="Hildebrand F."/>
            <person name="Pallen M.J."/>
        </authorList>
    </citation>
    <scope>NUCLEOTIDE SEQUENCE</scope>
    <source>
        <strain evidence="2">CHK121-7720</strain>
    </source>
</reference>
<reference evidence="2" key="2">
    <citation type="submission" date="2021-09" db="EMBL/GenBank/DDBJ databases">
        <authorList>
            <person name="Gilroy R."/>
        </authorList>
    </citation>
    <scope>NUCLEOTIDE SEQUENCE</scope>
    <source>
        <strain evidence="2">CHK121-7720</strain>
    </source>
</reference>
<evidence type="ECO:0000313" key="2">
    <source>
        <dbReference type="EMBL" id="HJG89091.1"/>
    </source>
</evidence>
<gene>
    <name evidence="2" type="ORF">K8U91_06435</name>
</gene>
<dbReference type="RefSeq" id="WP_273306144.1">
    <property type="nucleotide sequence ID" value="NZ_CASDXW010000008.1"/>
</dbReference>
<protein>
    <submittedName>
        <fullName evidence="2">DUF3078 domain-containing protein</fullName>
    </submittedName>
</protein>
<evidence type="ECO:0000256" key="1">
    <source>
        <dbReference type="SAM" id="SignalP"/>
    </source>
</evidence>
<dbReference type="EMBL" id="DYUD01000021">
    <property type="protein sequence ID" value="HJG89091.1"/>
    <property type="molecule type" value="Genomic_DNA"/>
</dbReference>
<dbReference type="Proteomes" id="UP000757103">
    <property type="component" value="Unassembled WGS sequence"/>
</dbReference>
<name>A0A921SUV9_9BACT</name>
<comment type="caution">
    <text evidence="2">The sequence shown here is derived from an EMBL/GenBank/DDBJ whole genome shotgun (WGS) entry which is preliminary data.</text>
</comment>
<accession>A0A921SUV9</accession>
<sequence>MSPRITAFLIGLLSVTASLATVVAPADSTIITTGDSIVAATSTPDSIAQLTTDSLALPLTALDSMLLQQKADQNLLSLIETDTTDQTLPVIKMLRLLEYADSLKAAQGNSEMPVNPLFLPIVFKEQMSTPLQHISLPDNNPFKPKELTVDDLWLQKETQSEKTRNMAQNYVIVNYPKMIRYNLDNLPEVPKQYMIENDPVKHILSIKEKPLVIKNDVGKENIKLKRWIVNFQSSIQFSQVYVSENWYQGGTSNVNLLSDQQFSVKYNDPKEQRILFENLIQWRLNINSAPEDTLRSIRISEDLFQINSKFGLKAYNNWYYTATLNFKTQFFTSYTANTNDKSASFLSPAELNLGLGMSYQYKNEKKLFETSVSLSPLSYNLQFIIDNDMNPANFGIKSGKSMNQYGSSFEGRIKWEFYHNMVWTCRIFYFTNYEHVQGDWENTFDFILNRFFSTRLFVHLRYDDALALNKDLGHFQLKELLSFGFNYKF</sequence>
<organism evidence="2 3">
    <name type="scientific">Barnesiella viscericola</name>
    <dbReference type="NCBI Taxonomy" id="397865"/>
    <lineage>
        <taxon>Bacteria</taxon>
        <taxon>Pseudomonadati</taxon>
        <taxon>Bacteroidota</taxon>
        <taxon>Bacteroidia</taxon>
        <taxon>Bacteroidales</taxon>
        <taxon>Barnesiellaceae</taxon>
        <taxon>Barnesiella</taxon>
    </lineage>
</organism>
<feature type="signal peptide" evidence="1">
    <location>
        <begin position="1"/>
        <end position="20"/>
    </location>
</feature>